<keyword evidence="2" id="KW-1185">Reference proteome</keyword>
<protein>
    <submittedName>
        <fullName evidence="1">Inhibitor of sigma-G Gin</fullName>
    </submittedName>
</protein>
<dbReference type="AlphaFoldDB" id="A0A2T0B1X0"/>
<gene>
    <name evidence="1" type="ORF">CLLI_21440</name>
</gene>
<accession>A0A2T0B1X0</accession>
<sequence>MRKQCCIICGKPLNGGIIINGKGICKCCEEKIIKVRMDTDFYMYYKNCIKKSIIYPMIRGEDSKCQNYHL</sequence>
<dbReference type="OrthoDB" id="1753657at2"/>
<dbReference type="Proteomes" id="UP000239706">
    <property type="component" value="Unassembled WGS sequence"/>
</dbReference>
<dbReference type="EMBL" id="PVXO01000057">
    <property type="protein sequence ID" value="PRR77883.1"/>
    <property type="molecule type" value="Genomic_DNA"/>
</dbReference>
<comment type="caution">
    <text evidence="1">The sequence shown here is derived from an EMBL/GenBank/DDBJ whole genome shotgun (WGS) entry which is preliminary data.</text>
</comment>
<dbReference type="RefSeq" id="WP_106064215.1">
    <property type="nucleotide sequence ID" value="NZ_PVXO01000057.1"/>
</dbReference>
<evidence type="ECO:0000313" key="1">
    <source>
        <dbReference type="EMBL" id="PRR77883.1"/>
    </source>
</evidence>
<proteinExistence type="predicted"/>
<dbReference type="InterPro" id="IPR019700">
    <property type="entry name" value="Sigma-G_inhibitor_Gin"/>
</dbReference>
<name>A0A2T0B1X0_9CLOT</name>
<dbReference type="Pfam" id="PF10764">
    <property type="entry name" value="Gin"/>
    <property type="match status" value="1"/>
</dbReference>
<evidence type="ECO:0000313" key="2">
    <source>
        <dbReference type="Proteomes" id="UP000239706"/>
    </source>
</evidence>
<reference evidence="1 2" key="1">
    <citation type="submission" date="2018-03" db="EMBL/GenBank/DDBJ databases">
        <title>Genome sequence of Clostridium liquoris DSM 100320.</title>
        <authorList>
            <person name="Poehlein A."/>
            <person name="Daniel R."/>
        </authorList>
    </citation>
    <scope>NUCLEOTIDE SEQUENCE [LARGE SCALE GENOMIC DNA]</scope>
    <source>
        <strain evidence="1 2">DSM 100320</strain>
    </source>
</reference>
<organism evidence="1 2">
    <name type="scientific">Clostridium liquoris</name>
    <dbReference type="NCBI Taxonomy" id="1289519"/>
    <lineage>
        <taxon>Bacteria</taxon>
        <taxon>Bacillati</taxon>
        <taxon>Bacillota</taxon>
        <taxon>Clostridia</taxon>
        <taxon>Eubacteriales</taxon>
        <taxon>Clostridiaceae</taxon>
        <taxon>Clostridium</taxon>
    </lineage>
</organism>